<evidence type="ECO:0000256" key="2">
    <source>
        <dbReference type="ARBA" id="ARBA00023315"/>
    </source>
</evidence>
<dbReference type="OrthoDB" id="5319888at2"/>
<keyword evidence="1 4" id="KW-0808">Transferase</keyword>
<dbReference type="InterPro" id="IPR016181">
    <property type="entry name" value="Acyl_CoA_acyltransferase"/>
</dbReference>
<reference evidence="4 5" key="1">
    <citation type="submission" date="2018-10" db="EMBL/GenBank/DDBJ databases">
        <title>Phylogenomics of Brevibacillus.</title>
        <authorList>
            <person name="Dunlap C."/>
        </authorList>
    </citation>
    <scope>NUCLEOTIDE SEQUENCE [LARGE SCALE GENOMIC DNA]</scope>
    <source>
        <strain evidence="4 5">JCM 15716</strain>
    </source>
</reference>
<protein>
    <submittedName>
        <fullName evidence="4">GNAT family N-acetyltransferase</fullName>
    </submittedName>
</protein>
<evidence type="ECO:0000256" key="1">
    <source>
        <dbReference type="ARBA" id="ARBA00022679"/>
    </source>
</evidence>
<accession>A0A3M8DTC3</accession>
<dbReference type="PANTHER" id="PTHR43877">
    <property type="entry name" value="AMINOALKYLPHOSPHONATE N-ACETYLTRANSFERASE-RELATED-RELATED"/>
    <property type="match status" value="1"/>
</dbReference>
<proteinExistence type="predicted"/>
<dbReference type="Proteomes" id="UP000271031">
    <property type="component" value="Unassembled WGS sequence"/>
</dbReference>
<comment type="caution">
    <text evidence="4">The sequence shown here is derived from an EMBL/GenBank/DDBJ whole genome shotgun (WGS) entry which is preliminary data.</text>
</comment>
<dbReference type="AlphaFoldDB" id="A0A3M8DTC3"/>
<gene>
    <name evidence="4" type="ORF">EDM56_05175</name>
</gene>
<dbReference type="SUPFAM" id="SSF55729">
    <property type="entry name" value="Acyl-CoA N-acyltransferases (Nat)"/>
    <property type="match status" value="1"/>
</dbReference>
<dbReference type="Pfam" id="PF00583">
    <property type="entry name" value="Acetyltransf_1"/>
    <property type="match status" value="1"/>
</dbReference>
<keyword evidence="2" id="KW-0012">Acyltransferase</keyword>
<dbReference type="InterPro" id="IPR000182">
    <property type="entry name" value="GNAT_dom"/>
</dbReference>
<dbReference type="PROSITE" id="PS51186">
    <property type="entry name" value="GNAT"/>
    <property type="match status" value="1"/>
</dbReference>
<evidence type="ECO:0000313" key="5">
    <source>
        <dbReference type="Proteomes" id="UP000271031"/>
    </source>
</evidence>
<dbReference type="EMBL" id="RHHQ01000005">
    <property type="protein sequence ID" value="RNB91433.1"/>
    <property type="molecule type" value="Genomic_DNA"/>
</dbReference>
<dbReference type="PANTHER" id="PTHR43877:SF2">
    <property type="entry name" value="AMINOALKYLPHOSPHONATE N-ACETYLTRANSFERASE-RELATED"/>
    <property type="match status" value="1"/>
</dbReference>
<dbReference type="InterPro" id="IPR050832">
    <property type="entry name" value="Bact_Acetyltransf"/>
</dbReference>
<organism evidence="4 5">
    <name type="scientific">Brevibacillus fluminis</name>
    <dbReference type="NCBI Taxonomy" id="511487"/>
    <lineage>
        <taxon>Bacteria</taxon>
        <taxon>Bacillati</taxon>
        <taxon>Bacillota</taxon>
        <taxon>Bacilli</taxon>
        <taxon>Bacillales</taxon>
        <taxon>Paenibacillaceae</taxon>
        <taxon>Brevibacillus</taxon>
    </lineage>
</organism>
<feature type="domain" description="N-acetyltransferase" evidence="3">
    <location>
        <begin position="14"/>
        <end position="177"/>
    </location>
</feature>
<evidence type="ECO:0000259" key="3">
    <source>
        <dbReference type="PROSITE" id="PS51186"/>
    </source>
</evidence>
<dbReference type="GO" id="GO:0016747">
    <property type="term" value="F:acyltransferase activity, transferring groups other than amino-acyl groups"/>
    <property type="evidence" value="ECO:0007669"/>
    <property type="project" value="InterPro"/>
</dbReference>
<evidence type="ECO:0000313" key="4">
    <source>
        <dbReference type="EMBL" id="RNB91433.1"/>
    </source>
</evidence>
<name>A0A3M8DTC3_9BACL</name>
<dbReference type="Gene3D" id="3.40.630.30">
    <property type="match status" value="1"/>
</dbReference>
<sequence length="177" mass="20173">MPSNGLPNREVSAMEIVQATPALAGSLPALFSAAKKHLRSQGIKQWDFFYPNSFLIRNDVKKGELYGILEDGRFIAAVTLNTVTPREYEQISWTHHRALIIHRLVVSPDAQGRGIGKHMLSFCENFARAHQYDSIHLDAYTDNAAAVSLYDRNGYQRRGEVRFPMRRHPFICFEKVL</sequence>
<dbReference type="CDD" id="cd04301">
    <property type="entry name" value="NAT_SF"/>
    <property type="match status" value="1"/>
</dbReference>
<keyword evidence="5" id="KW-1185">Reference proteome</keyword>